<name>A0ABR2LMI4_9ASPA</name>
<proteinExistence type="predicted"/>
<feature type="region of interest" description="Disordered" evidence="1">
    <location>
        <begin position="256"/>
        <end position="276"/>
    </location>
</feature>
<feature type="region of interest" description="Disordered" evidence="1">
    <location>
        <begin position="311"/>
        <end position="330"/>
    </location>
</feature>
<dbReference type="SMART" id="SM00666">
    <property type="entry name" value="PB1"/>
    <property type="match status" value="1"/>
</dbReference>
<feature type="compositionally biased region" description="Basic residues" evidence="1">
    <location>
        <begin position="321"/>
        <end position="330"/>
    </location>
</feature>
<comment type="caution">
    <text evidence="3">The sequence shown here is derived from an EMBL/GenBank/DDBJ whole genome shotgun (WGS) entry which is preliminary data.</text>
</comment>
<keyword evidence="4" id="KW-1185">Reference proteome</keyword>
<dbReference type="Pfam" id="PF00564">
    <property type="entry name" value="PB1"/>
    <property type="match status" value="1"/>
</dbReference>
<dbReference type="InterPro" id="IPR053198">
    <property type="entry name" value="Gynoecium_Dev_Regulator"/>
</dbReference>
<feature type="domain" description="PB1" evidence="2">
    <location>
        <begin position="167"/>
        <end position="254"/>
    </location>
</feature>
<accession>A0ABR2LMI4</accession>
<dbReference type="InterPro" id="IPR000270">
    <property type="entry name" value="PB1_dom"/>
</dbReference>
<dbReference type="PANTHER" id="PTHR31066:SF10">
    <property type="entry name" value="OCTICOSAPEPTIDE_PHOX_BEM1P FAMILY PROTEIN"/>
    <property type="match status" value="1"/>
</dbReference>
<evidence type="ECO:0000313" key="3">
    <source>
        <dbReference type="EMBL" id="KAK8943951.1"/>
    </source>
</evidence>
<dbReference type="Proteomes" id="UP001412067">
    <property type="component" value="Unassembled WGS sequence"/>
</dbReference>
<dbReference type="PANTHER" id="PTHR31066">
    <property type="entry name" value="OS05G0427100 PROTEIN-RELATED"/>
    <property type="match status" value="1"/>
</dbReference>
<dbReference type="CDD" id="cd06410">
    <property type="entry name" value="PB1_UP2"/>
    <property type="match status" value="1"/>
</dbReference>
<sequence>MELASLESSSAGDPQGESQPKAGHTPAQPSIVLRACRSWKWSVSYMRLIMLEHLIADSIPLVVEMDVEAARGCPDERNHGFAWSRIEHNLLFLPRPASSSLFLLHLRTSAERREGLEVYYDAEIMVGTSSSLSSSCASFGSFEDIPVKACATVKFSCSYGGRILPRYPDGKLRFIGGETRIISVDRSIPFSDLQAKMGEMCGWDSVNLRCQLPTDDLDALVSVTSDEDLANLMEEYDLASRDRQFPLKIRAFLHPTPMKSPKSVNPAPAKRKSHLHNHAHERCIHQIASSSGFSVRSDNVGGRFRLHGHPPFEIPPVPHPHLIHHGNYRQ</sequence>
<feature type="region of interest" description="Disordered" evidence="1">
    <location>
        <begin position="1"/>
        <end position="27"/>
    </location>
</feature>
<evidence type="ECO:0000256" key="1">
    <source>
        <dbReference type="SAM" id="MobiDB-lite"/>
    </source>
</evidence>
<evidence type="ECO:0000259" key="2">
    <source>
        <dbReference type="SMART" id="SM00666"/>
    </source>
</evidence>
<dbReference type="SUPFAM" id="SSF54277">
    <property type="entry name" value="CAD &amp; PB1 domains"/>
    <property type="match status" value="1"/>
</dbReference>
<reference evidence="3 4" key="1">
    <citation type="journal article" date="2022" name="Nat. Plants">
        <title>Genomes of leafy and leafless Platanthera orchids illuminate the evolution of mycoheterotrophy.</title>
        <authorList>
            <person name="Li M.H."/>
            <person name="Liu K.W."/>
            <person name="Li Z."/>
            <person name="Lu H.C."/>
            <person name="Ye Q.L."/>
            <person name="Zhang D."/>
            <person name="Wang J.Y."/>
            <person name="Li Y.F."/>
            <person name="Zhong Z.M."/>
            <person name="Liu X."/>
            <person name="Yu X."/>
            <person name="Liu D.K."/>
            <person name="Tu X.D."/>
            <person name="Liu B."/>
            <person name="Hao Y."/>
            <person name="Liao X.Y."/>
            <person name="Jiang Y.T."/>
            <person name="Sun W.H."/>
            <person name="Chen J."/>
            <person name="Chen Y.Q."/>
            <person name="Ai Y."/>
            <person name="Zhai J.W."/>
            <person name="Wu S.S."/>
            <person name="Zhou Z."/>
            <person name="Hsiao Y.Y."/>
            <person name="Wu W.L."/>
            <person name="Chen Y.Y."/>
            <person name="Lin Y.F."/>
            <person name="Hsu J.L."/>
            <person name="Li C.Y."/>
            <person name="Wang Z.W."/>
            <person name="Zhao X."/>
            <person name="Zhong W.Y."/>
            <person name="Ma X.K."/>
            <person name="Ma L."/>
            <person name="Huang J."/>
            <person name="Chen G.Z."/>
            <person name="Huang M.Z."/>
            <person name="Huang L."/>
            <person name="Peng D.H."/>
            <person name="Luo Y.B."/>
            <person name="Zou S.Q."/>
            <person name="Chen S.P."/>
            <person name="Lan S."/>
            <person name="Tsai W.C."/>
            <person name="Van de Peer Y."/>
            <person name="Liu Z.J."/>
        </authorList>
    </citation>
    <scope>NUCLEOTIDE SEQUENCE [LARGE SCALE GENOMIC DNA]</scope>
    <source>
        <strain evidence="3">Lor288</strain>
    </source>
</reference>
<gene>
    <name evidence="3" type="ORF">KSP40_PGU000657</name>
</gene>
<organism evidence="3 4">
    <name type="scientific">Platanthera guangdongensis</name>
    <dbReference type="NCBI Taxonomy" id="2320717"/>
    <lineage>
        <taxon>Eukaryota</taxon>
        <taxon>Viridiplantae</taxon>
        <taxon>Streptophyta</taxon>
        <taxon>Embryophyta</taxon>
        <taxon>Tracheophyta</taxon>
        <taxon>Spermatophyta</taxon>
        <taxon>Magnoliopsida</taxon>
        <taxon>Liliopsida</taxon>
        <taxon>Asparagales</taxon>
        <taxon>Orchidaceae</taxon>
        <taxon>Orchidoideae</taxon>
        <taxon>Orchideae</taxon>
        <taxon>Orchidinae</taxon>
        <taxon>Platanthera</taxon>
    </lineage>
</organism>
<feature type="compositionally biased region" description="Polar residues" evidence="1">
    <location>
        <begin position="1"/>
        <end position="18"/>
    </location>
</feature>
<evidence type="ECO:0000313" key="4">
    <source>
        <dbReference type="Proteomes" id="UP001412067"/>
    </source>
</evidence>
<protein>
    <recommendedName>
        <fullName evidence="2">PB1 domain-containing protein</fullName>
    </recommendedName>
</protein>
<dbReference type="EMBL" id="JBBWWR010000018">
    <property type="protein sequence ID" value="KAK8943951.1"/>
    <property type="molecule type" value="Genomic_DNA"/>
</dbReference>
<dbReference type="Gene3D" id="3.10.20.90">
    <property type="entry name" value="Phosphatidylinositol 3-kinase Catalytic Subunit, Chain A, domain 1"/>
    <property type="match status" value="1"/>
</dbReference>